<accession>A0A9W4SJY7</accession>
<keyword evidence="3" id="KW-1185">Reference proteome</keyword>
<sequence>MPKFIGDELEIRIDLELEGEQQVHVLVFHDETTFQSNDKQKSGWRPKNEQLLQKKNKEEVDDKISNETCFMINPEKNFDRWWNIDQLIDQLYQILKKYIQA</sequence>
<dbReference type="AlphaFoldDB" id="A0A9W4SJY7"/>
<dbReference type="Proteomes" id="UP001153678">
    <property type="component" value="Unassembled WGS sequence"/>
</dbReference>
<dbReference type="EMBL" id="CAMKVN010000871">
    <property type="protein sequence ID" value="CAI2171858.1"/>
    <property type="molecule type" value="Genomic_DNA"/>
</dbReference>
<organism evidence="2 3">
    <name type="scientific">Funneliformis geosporum</name>
    <dbReference type="NCBI Taxonomy" id="1117311"/>
    <lineage>
        <taxon>Eukaryota</taxon>
        <taxon>Fungi</taxon>
        <taxon>Fungi incertae sedis</taxon>
        <taxon>Mucoromycota</taxon>
        <taxon>Glomeromycotina</taxon>
        <taxon>Glomeromycetes</taxon>
        <taxon>Glomerales</taxon>
        <taxon>Glomeraceae</taxon>
        <taxon>Funneliformis</taxon>
    </lineage>
</organism>
<name>A0A9W4SJY7_9GLOM</name>
<proteinExistence type="predicted"/>
<evidence type="ECO:0000313" key="3">
    <source>
        <dbReference type="Proteomes" id="UP001153678"/>
    </source>
</evidence>
<gene>
    <name evidence="2" type="ORF">FWILDA_LOCUS5289</name>
</gene>
<evidence type="ECO:0000313" key="2">
    <source>
        <dbReference type="EMBL" id="CAI2171858.1"/>
    </source>
</evidence>
<evidence type="ECO:0000256" key="1">
    <source>
        <dbReference type="SAM" id="MobiDB-lite"/>
    </source>
</evidence>
<feature type="region of interest" description="Disordered" evidence="1">
    <location>
        <begin position="36"/>
        <end position="58"/>
    </location>
</feature>
<reference evidence="2" key="1">
    <citation type="submission" date="2022-08" db="EMBL/GenBank/DDBJ databases">
        <authorList>
            <person name="Kallberg Y."/>
            <person name="Tangrot J."/>
            <person name="Rosling A."/>
        </authorList>
    </citation>
    <scope>NUCLEOTIDE SEQUENCE</scope>
    <source>
        <strain evidence="2">Wild A</strain>
    </source>
</reference>
<comment type="caution">
    <text evidence="2">The sequence shown here is derived from an EMBL/GenBank/DDBJ whole genome shotgun (WGS) entry which is preliminary data.</text>
</comment>
<protein>
    <submittedName>
        <fullName evidence="2">4971_t:CDS:1</fullName>
    </submittedName>
</protein>